<proteinExistence type="predicted"/>
<gene>
    <name evidence="3" type="ORF">HDA41_008170</name>
</gene>
<feature type="chain" id="PRO_5030819087" description="Peptidoglycan binding-like domain-containing protein" evidence="1">
    <location>
        <begin position="29"/>
        <end position="159"/>
    </location>
</feature>
<organism evidence="3 4">
    <name type="scientific">Streptomyces caelestis</name>
    <dbReference type="NCBI Taxonomy" id="36816"/>
    <lineage>
        <taxon>Bacteria</taxon>
        <taxon>Bacillati</taxon>
        <taxon>Actinomycetota</taxon>
        <taxon>Actinomycetes</taxon>
        <taxon>Kitasatosporales</taxon>
        <taxon>Streptomycetaceae</taxon>
        <taxon>Streptomyces</taxon>
    </lineage>
</organism>
<evidence type="ECO:0000259" key="2">
    <source>
        <dbReference type="Pfam" id="PF01471"/>
    </source>
</evidence>
<comment type="caution">
    <text evidence="3">The sequence shown here is derived from an EMBL/GenBank/DDBJ whole genome shotgun (WGS) entry which is preliminary data.</text>
</comment>
<dbReference type="InterPro" id="IPR002477">
    <property type="entry name" value="Peptidoglycan-bd-like"/>
</dbReference>
<reference evidence="3 4" key="1">
    <citation type="submission" date="2020-08" db="EMBL/GenBank/DDBJ databases">
        <title>Sequencing the genomes of 1000 actinobacteria strains.</title>
        <authorList>
            <person name="Klenk H.-P."/>
        </authorList>
    </citation>
    <scope>NUCLEOTIDE SEQUENCE [LARGE SCALE GENOMIC DNA]</scope>
    <source>
        <strain evidence="3 4">DSM 40084</strain>
    </source>
</reference>
<keyword evidence="4" id="KW-1185">Reference proteome</keyword>
<dbReference type="InterPro" id="IPR036366">
    <property type="entry name" value="PGBDSf"/>
</dbReference>
<dbReference type="Proteomes" id="UP000590647">
    <property type="component" value="Unassembled WGS sequence"/>
</dbReference>
<dbReference type="AlphaFoldDB" id="A0A7W9HDY2"/>
<accession>A0A7W9HDY2</accession>
<sequence length="159" mass="16905">MSLTSRVTLAVGAALACSALAVPVSASASVSSAPAQVSRPPAASQSAASVEPRCLVWFKEGVDYNGYTAGYSWAWNVTLRYGATGDRVREIQCLLDYWWAIEENGNPWNALTSPGALDGNFGPTTLTAVKNFQRHYCGFGSGSDGVVGPPTWRCLRGQR</sequence>
<dbReference type="Gene3D" id="1.10.101.10">
    <property type="entry name" value="PGBD-like superfamily/PGBD"/>
    <property type="match status" value="1"/>
</dbReference>
<dbReference type="PROSITE" id="PS51257">
    <property type="entry name" value="PROKAR_LIPOPROTEIN"/>
    <property type="match status" value="1"/>
</dbReference>
<dbReference type="Pfam" id="PF01471">
    <property type="entry name" value="PG_binding_1"/>
    <property type="match status" value="1"/>
</dbReference>
<protein>
    <recommendedName>
        <fullName evidence="2">Peptidoglycan binding-like domain-containing protein</fullName>
    </recommendedName>
</protein>
<feature type="domain" description="Peptidoglycan binding-like" evidence="2">
    <location>
        <begin position="114"/>
        <end position="155"/>
    </location>
</feature>
<keyword evidence="1" id="KW-0732">Signal</keyword>
<feature type="signal peptide" evidence="1">
    <location>
        <begin position="1"/>
        <end position="28"/>
    </location>
</feature>
<evidence type="ECO:0000256" key="1">
    <source>
        <dbReference type="SAM" id="SignalP"/>
    </source>
</evidence>
<evidence type="ECO:0000313" key="4">
    <source>
        <dbReference type="Proteomes" id="UP000590647"/>
    </source>
</evidence>
<dbReference type="SUPFAM" id="SSF47090">
    <property type="entry name" value="PGBD-like"/>
    <property type="match status" value="1"/>
</dbReference>
<dbReference type="RefSeq" id="WP_184992993.1">
    <property type="nucleotide sequence ID" value="NZ_JACHNE010000001.1"/>
</dbReference>
<dbReference type="EMBL" id="JACHNE010000001">
    <property type="protein sequence ID" value="MBB5800206.1"/>
    <property type="molecule type" value="Genomic_DNA"/>
</dbReference>
<dbReference type="InterPro" id="IPR036365">
    <property type="entry name" value="PGBD-like_sf"/>
</dbReference>
<evidence type="ECO:0000313" key="3">
    <source>
        <dbReference type="EMBL" id="MBB5800206.1"/>
    </source>
</evidence>
<name>A0A7W9HDY2_9ACTN</name>